<comment type="caution">
    <text evidence="1">The sequence shown here is derived from an EMBL/GenBank/DDBJ whole genome shotgun (WGS) entry which is preliminary data.</text>
</comment>
<evidence type="ECO:0000313" key="2">
    <source>
        <dbReference type="Proteomes" id="UP001277561"/>
    </source>
</evidence>
<keyword evidence="2" id="KW-1185">Reference proteome</keyword>
<dbReference type="Gene3D" id="1.25.40.10">
    <property type="entry name" value="Tetratricopeptide repeat domain"/>
    <property type="match status" value="1"/>
</dbReference>
<sequence>MLDKLREFANPFDFANPVSEERSFYGRSGELADVLYYLGHAKQTNRPIHLALVGARASGKTSFLNVAELEAKRRDFCTVRVNLNEGDVKSDLQFFFKVFNSVVMAAFASGGFGGNRSKSYFSYLELISSGAVDDNEHIPFISSIIMAKAISRDNYSANVPDNIIADDLVNISNEIKKPIIILFDECNVLKENRIILEKLRNIFMNMSGYMLMFAATDDFFPIMDDVFSPIMRQFKRIDIGPFKGHEDVSMCIRSPLGRLSLSERDIRMLTPRSFIDDVTTLSGRKPYEIQLICHYLFRQCQEGRSRRFSLTLETLEGIQAVLASGQNVDDRPLIRSAKKLKAGLMQTLEIVCGRTEYFSAEDCWRLEFLFNENFKLSKEQFLIYCDQLEQLGFIEREQDGTRFKGDQFEKIYIKYLARSKGNTLTFSSLDQTEFVTSRFRTFSDEFEQLFPIGGQISESYDDLKPTLEALEGNVSDETKIIRPLVESLILSSVFHGAKGQAKVIELGYDSDFGRGQIWFLWQEPSHRAGLKRLNKKLQDLMARGNVIDVSITSTQFDWNVPDTTEAVVVLERLADEHLSTRVANEFMSMVHTFYVVKENKAMALTLASAAFRLQQSRLHAESNNVGYLYLDAGNYEEAELWLQAASQYGDDDGLQLLHYNKAILYAMTGKYPAAIFELERAKGEKDMSAACAFVISVGESGTLIKTEVQSVPSITVLIAGAISVLRAVQ</sequence>
<gene>
    <name evidence="1" type="ORF">RMS29_10300</name>
</gene>
<proteinExistence type="predicted"/>
<evidence type="ECO:0000313" key="1">
    <source>
        <dbReference type="EMBL" id="MDX8329618.1"/>
    </source>
</evidence>
<dbReference type="InterPro" id="IPR027417">
    <property type="entry name" value="P-loop_NTPase"/>
</dbReference>
<organism evidence="1 2">
    <name type="scientific">Agrobacterium rosae</name>
    <dbReference type="NCBI Taxonomy" id="1972867"/>
    <lineage>
        <taxon>Bacteria</taxon>
        <taxon>Pseudomonadati</taxon>
        <taxon>Pseudomonadota</taxon>
        <taxon>Alphaproteobacteria</taxon>
        <taxon>Hyphomicrobiales</taxon>
        <taxon>Rhizobiaceae</taxon>
        <taxon>Rhizobium/Agrobacterium group</taxon>
        <taxon>Agrobacterium</taxon>
    </lineage>
</organism>
<protein>
    <submittedName>
        <fullName evidence="1">Tetratricopeptide repeat protein</fullName>
    </submittedName>
</protein>
<dbReference type="SUPFAM" id="SSF81901">
    <property type="entry name" value="HCP-like"/>
    <property type="match status" value="1"/>
</dbReference>
<accession>A0ABU4VVU8</accession>
<dbReference type="SUPFAM" id="SSF52540">
    <property type="entry name" value="P-loop containing nucleoside triphosphate hydrolases"/>
    <property type="match status" value="1"/>
</dbReference>
<dbReference type="InterPro" id="IPR011990">
    <property type="entry name" value="TPR-like_helical_dom_sf"/>
</dbReference>
<dbReference type="RefSeq" id="WP_320188250.1">
    <property type="nucleotide sequence ID" value="NZ_CP192764.1"/>
</dbReference>
<dbReference type="Gene3D" id="3.40.50.300">
    <property type="entry name" value="P-loop containing nucleotide triphosphate hydrolases"/>
    <property type="match status" value="1"/>
</dbReference>
<reference evidence="1" key="1">
    <citation type="journal article" date="2023" name="Phytobiomes J">
        <title>Deciphering the key players within the bacterial microbiota associated with aerial crown gall tumors on rhododendron: Insights into the gallobiome.</title>
        <authorList>
            <person name="Kuzmanovic N."/>
            <person name="Nesme J."/>
            <person name="Wolf J."/>
            <person name="Neumann-Schaal M."/>
            <person name="Petersen J."/>
            <person name="Fernandez-Gnecco G."/>
            <person name="Sproeer C."/>
            <person name="Bunk B."/>
            <person name="Overmann J."/>
            <person name="Sorensen S.J."/>
            <person name="Idczak E."/>
            <person name="Smalla K."/>
        </authorList>
    </citation>
    <scope>NUCLEOTIDE SEQUENCE [LARGE SCALE GENOMIC DNA]</scope>
    <source>
        <strain evidence="1">Rho-14.1</strain>
    </source>
</reference>
<name>A0ABU4VVU8_9HYPH</name>
<dbReference type="Proteomes" id="UP001277561">
    <property type="component" value="Unassembled WGS sequence"/>
</dbReference>
<dbReference type="EMBL" id="JAVRAD010000003">
    <property type="protein sequence ID" value="MDX8329618.1"/>
    <property type="molecule type" value="Genomic_DNA"/>
</dbReference>